<gene>
    <name evidence="1" type="ORF">L1049_023917</name>
</gene>
<reference evidence="1 2" key="1">
    <citation type="journal article" date="2024" name="Plant J.">
        <title>Genome sequences and population genomics reveal climatic adaptation and genomic divergence between two closely related sweetgum species.</title>
        <authorList>
            <person name="Xu W.Q."/>
            <person name="Ren C.Q."/>
            <person name="Zhang X.Y."/>
            <person name="Comes H.P."/>
            <person name="Liu X.H."/>
            <person name="Li Y.G."/>
            <person name="Kettle C.J."/>
            <person name="Jalonen R."/>
            <person name="Gaisberger H."/>
            <person name="Ma Y.Z."/>
            <person name="Qiu Y.X."/>
        </authorList>
    </citation>
    <scope>NUCLEOTIDE SEQUENCE [LARGE SCALE GENOMIC DNA]</scope>
    <source>
        <strain evidence="1">Hangzhou</strain>
    </source>
</reference>
<evidence type="ECO:0000313" key="2">
    <source>
        <dbReference type="Proteomes" id="UP001415857"/>
    </source>
</evidence>
<dbReference type="AlphaFoldDB" id="A0AAP0X4C1"/>
<keyword evidence="2" id="KW-1185">Reference proteome</keyword>
<organism evidence="1 2">
    <name type="scientific">Liquidambar formosana</name>
    <name type="common">Formosan gum</name>
    <dbReference type="NCBI Taxonomy" id="63359"/>
    <lineage>
        <taxon>Eukaryota</taxon>
        <taxon>Viridiplantae</taxon>
        <taxon>Streptophyta</taxon>
        <taxon>Embryophyta</taxon>
        <taxon>Tracheophyta</taxon>
        <taxon>Spermatophyta</taxon>
        <taxon>Magnoliopsida</taxon>
        <taxon>eudicotyledons</taxon>
        <taxon>Gunneridae</taxon>
        <taxon>Pentapetalae</taxon>
        <taxon>Saxifragales</taxon>
        <taxon>Altingiaceae</taxon>
        <taxon>Liquidambar</taxon>
    </lineage>
</organism>
<sequence>MSCSLDQLMNRGLSSVSMLQVGLNGEKIMGLHTRGFSQRVQWTKARGEGLALTWCKYCFGRNCCAGPIEPQMFDKEGNSCPSVTETLAIQATSNVFEQHFRNERVKSGIERKCPFNGGATLRVLTGN</sequence>
<proteinExistence type="predicted"/>
<evidence type="ECO:0000313" key="1">
    <source>
        <dbReference type="EMBL" id="KAK9284740.1"/>
    </source>
</evidence>
<dbReference type="EMBL" id="JBBPBK010000005">
    <property type="protein sequence ID" value="KAK9284740.1"/>
    <property type="molecule type" value="Genomic_DNA"/>
</dbReference>
<accession>A0AAP0X4C1</accession>
<comment type="caution">
    <text evidence="1">The sequence shown here is derived from an EMBL/GenBank/DDBJ whole genome shotgun (WGS) entry which is preliminary data.</text>
</comment>
<protein>
    <submittedName>
        <fullName evidence="1">Uncharacterized protein</fullName>
    </submittedName>
</protein>
<name>A0AAP0X4C1_LIQFO</name>
<dbReference type="Proteomes" id="UP001415857">
    <property type="component" value="Unassembled WGS sequence"/>
</dbReference>